<evidence type="ECO:0000256" key="5">
    <source>
        <dbReference type="ARBA" id="ARBA00022806"/>
    </source>
</evidence>
<dbReference type="Pfam" id="PF00270">
    <property type="entry name" value="DEAD"/>
    <property type="match status" value="1"/>
</dbReference>
<dbReference type="Gene3D" id="1.10.10.10">
    <property type="entry name" value="Winged helix-like DNA-binding domain superfamily/Winged helix DNA-binding domain"/>
    <property type="match status" value="1"/>
</dbReference>
<evidence type="ECO:0000313" key="14">
    <source>
        <dbReference type="EMBL" id="GJQ09455.1"/>
    </source>
</evidence>
<keyword evidence="8" id="KW-0413">Isomerase</keyword>
<dbReference type="Gene3D" id="3.40.50.300">
    <property type="entry name" value="P-loop containing nucleotide triphosphate hydrolases"/>
    <property type="match status" value="2"/>
</dbReference>
<keyword evidence="3 11" id="KW-0547">Nucleotide-binding</keyword>
<dbReference type="SMART" id="SM00490">
    <property type="entry name" value="HELICc"/>
    <property type="match status" value="1"/>
</dbReference>
<feature type="domain" description="Helicase C-terminal" evidence="13">
    <location>
        <begin position="278"/>
        <end position="428"/>
    </location>
</feature>
<comment type="catalytic activity">
    <reaction evidence="10 11">
        <text>Couples ATP hydrolysis with the unwinding of duplex DNA by translocating in the 3'-5' direction.</text>
        <dbReference type="EC" id="5.6.2.4"/>
    </reaction>
</comment>
<dbReference type="Pfam" id="PF00271">
    <property type="entry name" value="Helicase_C"/>
    <property type="match status" value="1"/>
</dbReference>
<dbReference type="EMBL" id="BQMJ01000008">
    <property type="protein sequence ID" value="GJQ09455.1"/>
    <property type="molecule type" value="Genomic_DNA"/>
</dbReference>
<evidence type="ECO:0000256" key="7">
    <source>
        <dbReference type="ARBA" id="ARBA00023125"/>
    </source>
</evidence>
<evidence type="ECO:0000256" key="4">
    <source>
        <dbReference type="ARBA" id="ARBA00022801"/>
    </source>
</evidence>
<feature type="domain" description="Helicase ATP-binding" evidence="12">
    <location>
        <begin position="86"/>
        <end position="254"/>
    </location>
</feature>
<dbReference type="GO" id="GO:0009378">
    <property type="term" value="F:four-way junction helicase activity"/>
    <property type="evidence" value="ECO:0007669"/>
    <property type="project" value="TreeGrafter"/>
</dbReference>
<accession>A0A9C7PS02</accession>
<dbReference type="Pfam" id="PF16124">
    <property type="entry name" value="RecQ_Zn_bind"/>
    <property type="match status" value="1"/>
</dbReference>
<reference evidence="14" key="2">
    <citation type="submission" date="2022-01" db="EMBL/GenBank/DDBJ databases">
        <authorList>
            <person name="Hirooka S."/>
            <person name="Miyagishima S.Y."/>
        </authorList>
    </citation>
    <scope>NUCLEOTIDE SEQUENCE</scope>
    <source>
        <strain evidence="14">NBRC 102759</strain>
    </source>
</reference>
<dbReference type="GO" id="GO:0005737">
    <property type="term" value="C:cytoplasm"/>
    <property type="evidence" value="ECO:0007669"/>
    <property type="project" value="TreeGrafter"/>
</dbReference>
<name>A0A9C7PS02_9RHOD</name>
<comment type="similarity">
    <text evidence="1 11">Belongs to the helicase family. RecQ subfamily.</text>
</comment>
<dbReference type="GO" id="GO:0005634">
    <property type="term" value="C:nucleus"/>
    <property type="evidence" value="ECO:0007669"/>
    <property type="project" value="UniProtKB-SubCell"/>
</dbReference>
<dbReference type="GO" id="GO:0030894">
    <property type="term" value="C:replisome"/>
    <property type="evidence" value="ECO:0007669"/>
    <property type="project" value="TreeGrafter"/>
</dbReference>
<dbReference type="NCBIfam" id="TIGR00614">
    <property type="entry name" value="recQ_fam"/>
    <property type="match status" value="1"/>
</dbReference>
<evidence type="ECO:0000256" key="6">
    <source>
        <dbReference type="ARBA" id="ARBA00022840"/>
    </source>
</evidence>
<keyword evidence="4 11" id="KW-0378">Hydrolase</keyword>
<dbReference type="SMART" id="SM00487">
    <property type="entry name" value="DEXDc"/>
    <property type="match status" value="1"/>
</dbReference>
<dbReference type="GO" id="GO:0005524">
    <property type="term" value="F:ATP binding"/>
    <property type="evidence" value="ECO:0007669"/>
    <property type="project" value="UniProtKB-KW"/>
</dbReference>
<dbReference type="InterPro" id="IPR002464">
    <property type="entry name" value="DNA/RNA_helicase_DEAH_CS"/>
</dbReference>
<evidence type="ECO:0000313" key="15">
    <source>
        <dbReference type="Proteomes" id="UP001061958"/>
    </source>
</evidence>
<sequence length="717" mass="82314">MIAFGFYIASYGCFFSKRTLCNTFFKETRRFYVLSTRCHRIVSMSKLNEKRKVTKQSVEHLLSLASKQLRDVFGFTHFLPGQEEVLQRLFGFGSALAVLPTGGGKSLCYQIPAIIFPGLTLVVSPLIALMREQTQKLVDVGVPAAHMDSLQSATEIRSLRKSLGEGKIKILFVSPERFNNEVFLSLLRTLEISLFVVDEAHCISEWGHNFRPDYLRLSQFARECKAAYRLGLTATATERVADDIVQRLNISTEAIVRRNFYRHNLVLNIRCCDSEMGKREQLLNCLRERERGPTLIYVTLQRTCEELAYFLVESGFQAQPYHAGLSDEQRISTYEWFVQASNPIVVATIAFGMGVDKPDIRYVYHYNLSKSLEAYSQEVGRAGRDGKMSYCDTFFSGTDIPVLETFIYGNTPVSTQISSFLTFLFERRKKSQVVNLPLYDLATHFDMREVVLHTLLVFLDVYWGLIKELTPMFAEYRYQSLKEEGEEETLENNLTQKQAMLWKNINGQAKKKLKWSYLDLNNLQQDTDIEQVQQLFDEIHSKGLIRLQAGKLQHRVQILKIPEDMNLLEQQLWQLVSEREKSEVQRLEEMVHLATSAKCVSQSISGYFGERIAPCNKCHRCLIGSSKQDLPNFATKTWFAPIDTTVWERVTQVEELPKEPLTLAKFACGISSPKLRELKATRHELYGSLRECGFQQILQMALSHTRQNSTPTENRAL</sequence>
<keyword evidence="2" id="KW-0479">Metal-binding</keyword>
<dbReference type="CDD" id="cd18018">
    <property type="entry name" value="DEXHc_RecQ4-like"/>
    <property type="match status" value="1"/>
</dbReference>
<reference evidence="14" key="1">
    <citation type="journal article" date="2022" name="Proc. Natl. Acad. Sci. U.S.A.">
        <title>Life cycle and functional genomics of the unicellular red alga Galdieria for elucidating algal and plant evolution and industrial use.</title>
        <authorList>
            <person name="Hirooka S."/>
            <person name="Itabashi T."/>
            <person name="Ichinose T.M."/>
            <person name="Onuma R."/>
            <person name="Fujiwara T."/>
            <person name="Yamashita S."/>
            <person name="Jong L.W."/>
            <person name="Tomita R."/>
            <person name="Iwane A.H."/>
            <person name="Miyagishima S.Y."/>
        </authorList>
    </citation>
    <scope>NUCLEOTIDE SEQUENCE</scope>
    <source>
        <strain evidence="14">NBRC 102759</strain>
    </source>
</reference>
<keyword evidence="5 11" id="KW-0347">Helicase</keyword>
<dbReference type="PROSITE" id="PS51192">
    <property type="entry name" value="HELICASE_ATP_BIND_1"/>
    <property type="match status" value="1"/>
</dbReference>
<gene>
    <name evidence="14" type="ORF">GpartN1_g1246.t1</name>
</gene>
<dbReference type="GO" id="GO:0006310">
    <property type="term" value="P:DNA recombination"/>
    <property type="evidence" value="ECO:0007669"/>
    <property type="project" value="InterPro"/>
</dbReference>
<dbReference type="GO" id="GO:0043138">
    <property type="term" value="F:3'-5' DNA helicase activity"/>
    <property type="evidence" value="ECO:0007669"/>
    <property type="project" value="UniProtKB-EC"/>
</dbReference>
<dbReference type="PROSITE" id="PS00690">
    <property type="entry name" value="DEAH_ATP_HELICASE"/>
    <property type="match status" value="1"/>
</dbReference>
<dbReference type="Proteomes" id="UP001061958">
    <property type="component" value="Unassembled WGS sequence"/>
</dbReference>
<keyword evidence="15" id="KW-1185">Reference proteome</keyword>
<dbReference type="InterPro" id="IPR004589">
    <property type="entry name" value="DNA_helicase_ATP-dep_RecQ"/>
</dbReference>
<proteinExistence type="inferred from homology"/>
<dbReference type="InterPro" id="IPR036388">
    <property type="entry name" value="WH-like_DNA-bd_sf"/>
</dbReference>
<evidence type="ECO:0000256" key="8">
    <source>
        <dbReference type="ARBA" id="ARBA00023235"/>
    </source>
</evidence>
<dbReference type="SUPFAM" id="SSF52540">
    <property type="entry name" value="P-loop containing nucleoside triphosphate hydrolases"/>
    <property type="match status" value="1"/>
</dbReference>
<evidence type="ECO:0000256" key="10">
    <source>
        <dbReference type="ARBA" id="ARBA00034617"/>
    </source>
</evidence>
<dbReference type="OrthoDB" id="10261556at2759"/>
<evidence type="ECO:0000259" key="12">
    <source>
        <dbReference type="PROSITE" id="PS51192"/>
    </source>
</evidence>
<protein>
    <recommendedName>
        <fullName evidence="11">ATP-dependent DNA helicase</fullName>
        <ecNumber evidence="11">5.6.2.4</ecNumber>
    </recommendedName>
</protein>
<dbReference type="PROSITE" id="PS51194">
    <property type="entry name" value="HELICASE_CTER"/>
    <property type="match status" value="1"/>
</dbReference>
<organism evidence="14 15">
    <name type="scientific">Galdieria partita</name>
    <dbReference type="NCBI Taxonomy" id="83374"/>
    <lineage>
        <taxon>Eukaryota</taxon>
        <taxon>Rhodophyta</taxon>
        <taxon>Bangiophyceae</taxon>
        <taxon>Galdieriales</taxon>
        <taxon>Galdieriaceae</taxon>
        <taxon>Galdieria</taxon>
    </lineage>
</organism>
<dbReference type="InterPro" id="IPR014001">
    <property type="entry name" value="Helicase_ATP-bd"/>
</dbReference>
<evidence type="ECO:0000256" key="3">
    <source>
        <dbReference type="ARBA" id="ARBA00022741"/>
    </source>
</evidence>
<dbReference type="PANTHER" id="PTHR13710">
    <property type="entry name" value="DNA HELICASE RECQ FAMILY MEMBER"/>
    <property type="match status" value="1"/>
</dbReference>
<dbReference type="InterPro" id="IPR001650">
    <property type="entry name" value="Helicase_C-like"/>
</dbReference>
<dbReference type="InterPro" id="IPR027417">
    <property type="entry name" value="P-loop_NTPase"/>
</dbReference>
<dbReference type="GO" id="GO:0006281">
    <property type="term" value="P:DNA repair"/>
    <property type="evidence" value="ECO:0007669"/>
    <property type="project" value="TreeGrafter"/>
</dbReference>
<dbReference type="AlphaFoldDB" id="A0A9C7PS02"/>
<dbReference type="InterPro" id="IPR032284">
    <property type="entry name" value="RecQ_Zn-bd"/>
</dbReference>
<keyword evidence="9 11" id="KW-0539">Nucleus</keyword>
<keyword evidence="7" id="KW-0238">DNA-binding</keyword>
<evidence type="ECO:0000256" key="11">
    <source>
        <dbReference type="RuleBase" id="RU364117"/>
    </source>
</evidence>
<dbReference type="GO" id="GO:0046872">
    <property type="term" value="F:metal ion binding"/>
    <property type="evidence" value="ECO:0007669"/>
    <property type="project" value="UniProtKB-KW"/>
</dbReference>
<comment type="subcellular location">
    <subcellularLocation>
        <location evidence="11">Nucleus</location>
    </subcellularLocation>
</comment>
<evidence type="ECO:0000256" key="2">
    <source>
        <dbReference type="ARBA" id="ARBA00022723"/>
    </source>
</evidence>
<dbReference type="GO" id="GO:0003677">
    <property type="term" value="F:DNA binding"/>
    <property type="evidence" value="ECO:0007669"/>
    <property type="project" value="UniProtKB-KW"/>
</dbReference>
<comment type="caution">
    <text evidence="14">The sequence shown here is derived from an EMBL/GenBank/DDBJ whole genome shotgun (WGS) entry which is preliminary data.</text>
</comment>
<evidence type="ECO:0000256" key="9">
    <source>
        <dbReference type="ARBA" id="ARBA00023242"/>
    </source>
</evidence>
<dbReference type="InterPro" id="IPR011545">
    <property type="entry name" value="DEAD/DEAH_box_helicase_dom"/>
</dbReference>
<dbReference type="PANTHER" id="PTHR13710:SF105">
    <property type="entry name" value="ATP-DEPENDENT DNA HELICASE Q1"/>
    <property type="match status" value="1"/>
</dbReference>
<comment type="catalytic activity">
    <reaction evidence="11">
        <text>ATP + H2O = ADP + phosphate + H(+)</text>
        <dbReference type="Rhea" id="RHEA:13065"/>
        <dbReference type="ChEBI" id="CHEBI:15377"/>
        <dbReference type="ChEBI" id="CHEBI:15378"/>
        <dbReference type="ChEBI" id="CHEBI:30616"/>
        <dbReference type="ChEBI" id="CHEBI:43474"/>
        <dbReference type="ChEBI" id="CHEBI:456216"/>
    </reaction>
</comment>
<keyword evidence="6 11" id="KW-0067">ATP-binding</keyword>
<evidence type="ECO:0000256" key="1">
    <source>
        <dbReference type="ARBA" id="ARBA00005446"/>
    </source>
</evidence>
<evidence type="ECO:0000259" key="13">
    <source>
        <dbReference type="PROSITE" id="PS51194"/>
    </source>
</evidence>
<dbReference type="EC" id="5.6.2.4" evidence="11"/>
<dbReference type="GO" id="GO:0016787">
    <property type="term" value="F:hydrolase activity"/>
    <property type="evidence" value="ECO:0007669"/>
    <property type="project" value="UniProtKB-KW"/>
</dbReference>
<dbReference type="FunFam" id="3.40.50.300:FF:001389">
    <property type="entry name" value="ATP-dependent DNA helicase RecQ"/>
    <property type="match status" value="1"/>
</dbReference>